<feature type="region of interest" description="Disordered" evidence="1">
    <location>
        <begin position="1"/>
        <end position="37"/>
    </location>
</feature>
<accession>A0A444JJE1</accession>
<evidence type="ECO:0000313" key="3">
    <source>
        <dbReference type="Proteomes" id="UP000287563"/>
    </source>
</evidence>
<proteinExistence type="predicted"/>
<dbReference type="OrthoDB" id="5824495at2"/>
<keyword evidence="3" id="KW-1185">Reference proteome</keyword>
<dbReference type="EMBL" id="RJLM01000017">
    <property type="protein sequence ID" value="RWX53180.1"/>
    <property type="molecule type" value="Genomic_DNA"/>
</dbReference>
<reference evidence="2 3" key="1">
    <citation type="submission" date="2018-11" db="EMBL/GenBank/DDBJ databases">
        <title>Photobacterium sp. BEI247 sp. nov., a marine bacterium isolated from Yongle Blue Hole in the South China Sea.</title>
        <authorList>
            <person name="Wang X."/>
        </authorList>
    </citation>
    <scope>NUCLEOTIDE SEQUENCE [LARGE SCALE GENOMIC DNA]</scope>
    <source>
        <strain evidence="3">BEI247</strain>
    </source>
</reference>
<evidence type="ECO:0000256" key="1">
    <source>
        <dbReference type="SAM" id="MobiDB-lite"/>
    </source>
</evidence>
<name>A0A444JJE1_9GAMM</name>
<dbReference type="AlphaFoldDB" id="A0A444JJE1"/>
<protein>
    <submittedName>
        <fullName evidence="2">Uncharacterized protein</fullName>
    </submittedName>
</protein>
<evidence type="ECO:0000313" key="2">
    <source>
        <dbReference type="EMBL" id="RWX53180.1"/>
    </source>
</evidence>
<dbReference type="RefSeq" id="WP_128786206.1">
    <property type="nucleotide sequence ID" value="NZ_JAKJSG010000064.1"/>
</dbReference>
<comment type="caution">
    <text evidence="2">The sequence shown here is derived from an EMBL/GenBank/DDBJ whole genome shotgun (WGS) entry which is preliminary data.</text>
</comment>
<organism evidence="2 3">
    <name type="scientific">Photobacterium chitinilyticum</name>
    <dbReference type="NCBI Taxonomy" id="2485123"/>
    <lineage>
        <taxon>Bacteria</taxon>
        <taxon>Pseudomonadati</taxon>
        <taxon>Pseudomonadota</taxon>
        <taxon>Gammaproteobacteria</taxon>
        <taxon>Vibrionales</taxon>
        <taxon>Vibrionaceae</taxon>
        <taxon>Photobacterium</taxon>
    </lineage>
</organism>
<sequence length="60" mass="6482">MRSASPVRYVSTPRSPSRLRATSHAPTFKAKKAPQKVAEIHTIATPEPAIAVRSDNEQAA</sequence>
<dbReference type="Proteomes" id="UP000287563">
    <property type="component" value="Unassembled WGS sequence"/>
</dbReference>
<gene>
    <name evidence="2" type="ORF">EDI28_23090</name>
</gene>